<dbReference type="Pfam" id="PF03567">
    <property type="entry name" value="Sulfotransfer_2"/>
    <property type="match status" value="1"/>
</dbReference>
<name>A0A183C7K1_GLOPA</name>
<keyword evidence="1" id="KW-1185">Reference proteome</keyword>
<evidence type="ECO:0000313" key="2">
    <source>
        <dbReference type="WBParaSite" id="GPLIN_000884700"/>
    </source>
</evidence>
<reference evidence="1" key="1">
    <citation type="submission" date="2013-12" db="EMBL/GenBank/DDBJ databases">
        <authorList>
            <person name="Aslett M."/>
        </authorList>
    </citation>
    <scope>NUCLEOTIDE SEQUENCE [LARGE SCALE GENOMIC DNA]</scope>
    <source>
        <strain evidence="1">Lindley</strain>
    </source>
</reference>
<organism evidence="1 2">
    <name type="scientific">Globodera pallida</name>
    <name type="common">Potato cyst nematode worm</name>
    <name type="synonym">Heterodera pallida</name>
    <dbReference type="NCBI Taxonomy" id="36090"/>
    <lineage>
        <taxon>Eukaryota</taxon>
        <taxon>Metazoa</taxon>
        <taxon>Ecdysozoa</taxon>
        <taxon>Nematoda</taxon>
        <taxon>Chromadorea</taxon>
        <taxon>Rhabditida</taxon>
        <taxon>Tylenchina</taxon>
        <taxon>Tylenchomorpha</taxon>
        <taxon>Tylenchoidea</taxon>
        <taxon>Heteroderidae</taxon>
        <taxon>Heteroderinae</taxon>
        <taxon>Globodera</taxon>
    </lineage>
</organism>
<dbReference type="AlphaFoldDB" id="A0A183C7K1"/>
<dbReference type="Proteomes" id="UP000050741">
    <property type="component" value="Unassembled WGS sequence"/>
</dbReference>
<dbReference type="PANTHER" id="PTHR22900">
    <property type="entry name" value="PROTEIN CBG14245-RELATED"/>
    <property type="match status" value="1"/>
</dbReference>
<dbReference type="GO" id="GO:0016020">
    <property type="term" value="C:membrane"/>
    <property type="evidence" value="ECO:0007669"/>
    <property type="project" value="InterPro"/>
</dbReference>
<dbReference type="PANTHER" id="PTHR22900:SF5">
    <property type="entry name" value="PROTEIN CBG14245"/>
    <property type="match status" value="1"/>
</dbReference>
<dbReference type="GO" id="GO:0047756">
    <property type="term" value="F:chondroitin 4-sulfotransferase activity"/>
    <property type="evidence" value="ECO:0007669"/>
    <property type="project" value="InterPro"/>
</dbReference>
<dbReference type="GO" id="GO:0050650">
    <property type="term" value="P:chondroitin sulfate proteoglycan biosynthetic process"/>
    <property type="evidence" value="ECO:0007669"/>
    <property type="project" value="InterPro"/>
</dbReference>
<accession>A0A183C7K1</accession>
<dbReference type="InterPro" id="IPR005331">
    <property type="entry name" value="Sulfotransferase"/>
</dbReference>
<sequence length="137" mass="16366">MTCFVMKEYEKMIKMSQNIPKQITAEDTHFFPQHWLCAFQRANFTLIKYKNLNNTDEHQHFVDQFMNAMAQSPKIGNESLTFIRSQMYLRMAHATSGSMAYRFVKERIINSPFLMEFIVRMFFWDFKVLGFPIPTIN</sequence>
<protein>
    <submittedName>
        <fullName evidence="2">Bestrophin homolog</fullName>
    </submittedName>
</protein>
<proteinExistence type="predicted"/>
<dbReference type="WBParaSite" id="GPLIN_000884700">
    <property type="protein sequence ID" value="GPLIN_000884700"/>
    <property type="gene ID" value="GPLIN_000884700"/>
</dbReference>
<dbReference type="InterPro" id="IPR007669">
    <property type="entry name" value="Chst-1-like"/>
</dbReference>
<evidence type="ECO:0000313" key="1">
    <source>
        <dbReference type="Proteomes" id="UP000050741"/>
    </source>
</evidence>
<reference evidence="2" key="3">
    <citation type="submission" date="2016-06" db="UniProtKB">
        <authorList>
            <consortium name="WormBaseParasite"/>
        </authorList>
    </citation>
    <scope>IDENTIFICATION</scope>
</reference>
<reference evidence="1" key="2">
    <citation type="submission" date="2014-05" db="EMBL/GenBank/DDBJ databases">
        <title>The genome and life-stage specific transcriptomes of Globodera pallida elucidate key aspects of plant parasitism by a cyst nematode.</title>
        <authorList>
            <person name="Cotton J.A."/>
            <person name="Lilley C.J."/>
            <person name="Jones L.M."/>
            <person name="Kikuchi T."/>
            <person name="Reid A.J."/>
            <person name="Thorpe P."/>
            <person name="Tsai I.J."/>
            <person name="Beasley H."/>
            <person name="Blok V."/>
            <person name="Cock P.J.A."/>
            <person name="Van den Akker S.E."/>
            <person name="Holroyd N."/>
            <person name="Hunt M."/>
            <person name="Mantelin S."/>
            <person name="Naghra H."/>
            <person name="Pain A."/>
            <person name="Palomares-Rius J.E."/>
            <person name="Zarowiecki M."/>
            <person name="Berriman M."/>
            <person name="Jones J.T."/>
            <person name="Urwin P.E."/>
        </authorList>
    </citation>
    <scope>NUCLEOTIDE SEQUENCE [LARGE SCALE GENOMIC DNA]</scope>
    <source>
        <strain evidence="1">Lindley</strain>
    </source>
</reference>
<dbReference type="GO" id="GO:1902884">
    <property type="term" value="P:positive regulation of response to oxidative stress"/>
    <property type="evidence" value="ECO:0007669"/>
    <property type="project" value="InterPro"/>
</dbReference>